<evidence type="ECO:0000313" key="10">
    <source>
        <dbReference type="Proteomes" id="UP000233535"/>
    </source>
</evidence>
<proteinExistence type="predicted"/>
<evidence type="ECO:0000256" key="6">
    <source>
        <dbReference type="ARBA" id="ARBA00023295"/>
    </source>
</evidence>
<evidence type="ECO:0000256" key="2">
    <source>
        <dbReference type="ARBA" id="ARBA00001271"/>
    </source>
</evidence>
<dbReference type="Gene3D" id="2.160.20.10">
    <property type="entry name" value="Single-stranded right-handed beta-helix, Pectin lyase-like"/>
    <property type="match status" value="2"/>
</dbReference>
<dbReference type="RefSeq" id="WP_101262411.1">
    <property type="nucleotide sequence ID" value="NZ_MVDD01000014.1"/>
</dbReference>
<keyword evidence="4" id="KW-0677">Repeat</keyword>
<keyword evidence="10" id="KW-1185">Reference proteome</keyword>
<dbReference type="InterPro" id="IPR011050">
    <property type="entry name" value="Pectin_lyase_fold/virulence"/>
</dbReference>
<dbReference type="InterPro" id="IPR056441">
    <property type="entry name" value="Beta-barrel_GLAA-B_II"/>
</dbReference>
<evidence type="ECO:0000313" key="9">
    <source>
        <dbReference type="EMBL" id="PKQ61394.1"/>
    </source>
</evidence>
<keyword evidence="5" id="KW-0378">Hydrolase</keyword>
<comment type="catalytic activity">
    <reaction evidence="2">
        <text>Hydrolysis of terminal, non-reducing branched (1-&gt;3)-alpha-D-galactosidic residues, producing free D-galactose.</text>
        <dbReference type="EC" id="3.2.1.n1"/>
    </reaction>
</comment>
<comment type="caution">
    <text evidence="9">The sequence shown here is derived from an EMBL/GenBank/DDBJ whole genome shotgun (WGS) entry which is preliminary data.</text>
</comment>
<evidence type="ECO:0000256" key="3">
    <source>
        <dbReference type="ARBA" id="ARBA00022729"/>
    </source>
</evidence>
<dbReference type="Pfam" id="PF23763">
    <property type="entry name" value="Beta-barrel_GLAA-B_I"/>
    <property type="match status" value="1"/>
</dbReference>
<dbReference type="Pfam" id="PF23764">
    <property type="entry name" value="Beta-barrel_GLAA-B_II"/>
    <property type="match status" value="1"/>
</dbReference>
<feature type="domain" description="GLAA-B beta-barrel" evidence="7">
    <location>
        <begin position="127"/>
        <end position="254"/>
    </location>
</feature>
<dbReference type="AlphaFoldDB" id="A0A2N3HTK1"/>
<evidence type="ECO:0000256" key="1">
    <source>
        <dbReference type="ARBA" id="ARBA00001255"/>
    </source>
</evidence>
<dbReference type="InterPro" id="IPR057275">
    <property type="entry name" value="Beta-barrel_GLAA-B_I"/>
</dbReference>
<dbReference type="EMBL" id="MVDD01000014">
    <property type="protein sequence ID" value="PKQ61394.1"/>
    <property type="molecule type" value="Genomic_DNA"/>
</dbReference>
<dbReference type="GO" id="GO:0004557">
    <property type="term" value="F:alpha-galactosidase activity"/>
    <property type="evidence" value="ECO:0007669"/>
    <property type="project" value="UniProtKB-EC"/>
</dbReference>
<evidence type="ECO:0000256" key="5">
    <source>
        <dbReference type="ARBA" id="ARBA00022801"/>
    </source>
</evidence>
<dbReference type="OrthoDB" id="9807299at2"/>
<sequence>MALVFVSCADSSSKNELLQFNTDIKEDATPDVLSKIMEAENLSEIRFEKGTYHFYPDKALEQFCYMSNHDDVLVRTAFPLKGMKNLTIDGQGASFIFHGRMIPFLVEDSQNLTIKNLTIDWDVPFHSEGLVVARNEQEGTFDLKIAKDYPYEIRNGQLLFIKEYYQHSIGEGILYDPARKAIAYNTEAYTPLTDWQESSANNGINEIHYKYEVDSRSPEQSHIGVENRIVAQQLKPGLVRIYHHSKKIPELGMIYACKGSHGENRIAPAFRVTGSKNFQAVNVTIHHAGGMGIIAENSEDVLLDNFNVTPSHGRMVSTTADATHFVGCRGKVTLRNCTFNNQLDDAMNVHGTYQKVVDILDDYTIGVRMGHFQQLGFTLATANDTIGLVRLSESFFPYEKLTVKKITKVNRRYQKITFNEKIPASIQAGDLVENLENYPEVLVDNCNISNNRARGLLISTPKKTVIKNSFFSTEMAAILVPVESGHWYESGSAADLTITNNKFDNCSYSGNNQAVISFVTDDDNANIAFKNIEISDNEFNTFDNLILEVANTDGLLFSGNTINSSNTFPKINPQNAAIHIRSSKNIVFDKNQYLGSAKEILRCDQPSKLKFK</sequence>
<evidence type="ECO:0000259" key="7">
    <source>
        <dbReference type="Pfam" id="PF23763"/>
    </source>
</evidence>
<evidence type="ECO:0000256" key="4">
    <source>
        <dbReference type="ARBA" id="ARBA00022737"/>
    </source>
</evidence>
<dbReference type="SMART" id="SM00710">
    <property type="entry name" value="PbH1"/>
    <property type="match status" value="5"/>
</dbReference>
<organism evidence="9 10">
    <name type="scientific">Labilibaculum filiforme</name>
    <dbReference type="NCBI Taxonomy" id="1940526"/>
    <lineage>
        <taxon>Bacteria</taxon>
        <taxon>Pseudomonadati</taxon>
        <taxon>Bacteroidota</taxon>
        <taxon>Bacteroidia</taxon>
        <taxon>Marinilabiliales</taxon>
        <taxon>Marinifilaceae</taxon>
        <taxon>Labilibaculum</taxon>
    </lineage>
</organism>
<reference evidence="9 10" key="1">
    <citation type="journal article" date="2017" name="Front. Microbiol.">
        <title>Labilibaculum manganireducens gen. nov., sp. nov. and Labilibaculum filiforme sp. nov., Novel Bacteroidetes Isolated from Subsurface Sediments of the Baltic Sea.</title>
        <authorList>
            <person name="Vandieken V."/>
            <person name="Marshall I.P."/>
            <person name="Niemann H."/>
            <person name="Engelen B."/>
            <person name="Cypionka H."/>
        </authorList>
    </citation>
    <scope>NUCLEOTIDE SEQUENCE [LARGE SCALE GENOMIC DNA]</scope>
    <source>
        <strain evidence="9 10">59.16B</strain>
    </source>
</reference>
<gene>
    <name evidence="9" type="ORF">BZG02_15665</name>
</gene>
<name>A0A2N3HTK1_9BACT</name>
<accession>A0A2N3HTK1</accession>
<dbReference type="SUPFAM" id="SSF51126">
    <property type="entry name" value="Pectin lyase-like"/>
    <property type="match status" value="1"/>
</dbReference>
<protein>
    <submittedName>
        <fullName evidence="9">Alpha-galactosidase</fullName>
    </submittedName>
</protein>
<keyword evidence="6" id="KW-0326">Glycosidase</keyword>
<dbReference type="Proteomes" id="UP000233535">
    <property type="component" value="Unassembled WGS sequence"/>
</dbReference>
<keyword evidence="3" id="KW-0732">Signal</keyword>
<feature type="domain" description="GLAA-B beta-barrel" evidence="8">
    <location>
        <begin position="364"/>
        <end position="432"/>
    </location>
</feature>
<evidence type="ECO:0000259" key="8">
    <source>
        <dbReference type="Pfam" id="PF23764"/>
    </source>
</evidence>
<dbReference type="InterPro" id="IPR006626">
    <property type="entry name" value="PbH1"/>
</dbReference>
<comment type="catalytic activity">
    <reaction evidence="1">
        <text>Hydrolysis of terminal, non-reducing alpha-D-galactose residues in alpha-D-galactosides, including galactose oligosaccharides, galactomannans and galactolipids.</text>
        <dbReference type="EC" id="3.2.1.22"/>
    </reaction>
</comment>
<dbReference type="InterPro" id="IPR012334">
    <property type="entry name" value="Pectin_lyas_fold"/>
</dbReference>